<organism evidence="1 2">
    <name type="scientific">Pseudonocardia ammonioxydans</name>
    <dbReference type="NCBI Taxonomy" id="260086"/>
    <lineage>
        <taxon>Bacteria</taxon>
        <taxon>Bacillati</taxon>
        <taxon>Actinomycetota</taxon>
        <taxon>Actinomycetes</taxon>
        <taxon>Pseudonocardiales</taxon>
        <taxon>Pseudonocardiaceae</taxon>
        <taxon>Pseudonocardia</taxon>
    </lineage>
</organism>
<name>A0A1I5CK64_PSUAM</name>
<accession>A0A1I5CK64</accession>
<reference evidence="1 2" key="1">
    <citation type="submission" date="2016-10" db="EMBL/GenBank/DDBJ databases">
        <authorList>
            <person name="de Groot N.N."/>
        </authorList>
    </citation>
    <scope>NUCLEOTIDE SEQUENCE [LARGE SCALE GENOMIC DNA]</scope>
    <source>
        <strain evidence="1 2">CGMCC 4.1877</strain>
    </source>
</reference>
<gene>
    <name evidence="1" type="ORF">SAMN05216207_102347</name>
</gene>
<dbReference type="AlphaFoldDB" id="A0A1I5CK64"/>
<evidence type="ECO:0000313" key="2">
    <source>
        <dbReference type="Proteomes" id="UP000199614"/>
    </source>
</evidence>
<sequence>MHDTHLPRDRATSIRPHRIAVVMVIAVAMLVLGSPASAQPVGAPRIDLRVLLLTDGAPEVEAIRAALDWTGVPTTVVDLRDPGRARIDAPFLAAGPAHARFQGVVLPDHDPAIDPGEAGALAAFEREFGIRRVHASVPAVPAVGLSDSSVRGYIGSFDGQDARLTADALASEFDYATGRVPFRDETAGIDNWVEMADPLPGFRPLVTAEAPGGNGGGVIAGVLGRDGREELNLAFSYAVDSHQFLLLAPGIVRWLTRGVHLGLDRNYFAVHIDDVLMPNARWVPEHDCTAGSDCPASVGTRPLIRMTADDVAYAVDWQRRHDFRLDMAYNGSGAGAVAADGGDPLIEAFVEVKDEFGWINHTWSHLYLGCVRDYSVTPWRCDRLPLLGMTRWVSTGRIEREIEQNLEFADRHGLPVDPTELVTGEHGGLRALPQMEQDNPRLAPALDGTGIATIASDASAERQQRRIGDATTVPRHPINLDFNTATVAETVDQYNWVQTSRADGGSGECEADGSCVPPADPVTGFETTVVPVEGERALGHALSNDPRPHYVHQPQMTEDRTLYPLLEFVLDDYRGLIDESSRPLIVPTMTQARDVLTRQDRWAGTRDGDVVQAWQQGGVVTVHTTEQVEVPLTVPEGTRTAGPAGTSFGEPYGGLRSAWVGIDGTREFVVANGGRE</sequence>
<dbReference type="RefSeq" id="WP_093347503.1">
    <property type="nucleotide sequence ID" value="NZ_FOUY01000023.1"/>
</dbReference>
<dbReference type="STRING" id="260086.SAMN05216207_102347"/>
<dbReference type="Proteomes" id="UP000199614">
    <property type="component" value="Unassembled WGS sequence"/>
</dbReference>
<evidence type="ECO:0000313" key="1">
    <source>
        <dbReference type="EMBL" id="SFN87303.1"/>
    </source>
</evidence>
<dbReference type="EMBL" id="FOUY01000023">
    <property type="protein sequence ID" value="SFN87303.1"/>
    <property type="molecule type" value="Genomic_DNA"/>
</dbReference>
<keyword evidence="2" id="KW-1185">Reference proteome</keyword>
<proteinExistence type="predicted"/>
<protein>
    <submittedName>
        <fullName evidence="1">Uncharacterized protein</fullName>
    </submittedName>
</protein>
<dbReference type="OrthoDB" id="53191at2"/>